<dbReference type="Pfam" id="PF02771">
    <property type="entry name" value="Acyl-CoA_dh_N"/>
    <property type="match status" value="1"/>
</dbReference>
<dbReference type="Proteomes" id="UP000177515">
    <property type="component" value="Chromosome 2"/>
</dbReference>
<dbReference type="Pfam" id="PF12806">
    <property type="entry name" value="Acyl-CoA_dh_C"/>
    <property type="match status" value="1"/>
</dbReference>
<evidence type="ECO:0000256" key="2">
    <source>
        <dbReference type="ARBA" id="ARBA00009347"/>
    </source>
</evidence>
<dbReference type="InterPro" id="IPR036250">
    <property type="entry name" value="AcylCo_DH-like_C"/>
</dbReference>
<comment type="cofactor">
    <cofactor evidence="1">
        <name>FAD</name>
        <dbReference type="ChEBI" id="CHEBI:57692"/>
    </cofactor>
</comment>
<evidence type="ECO:0000256" key="4">
    <source>
        <dbReference type="ARBA" id="ARBA00022827"/>
    </source>
</evidence>
<evidence type="ECO:0000259" key="6">
    <source>
        <dbReference type="Pfam" id="PF00441"/>
    </source>
</evidence>
<dbReference type="Gene3D" id="2.40.110.10">
    <property type="entry name" value="Butyryl-CoA Dehydrogenase, subunit A, domain 2"/>
    <property type="match status" value="1"/>
</dbReference>
<dbReference type="Gene3D" id="1.10.540.10">
    <property type="entry name" value="Acyl-CoA dehydrogenase/oxidase, N-terminal domain"/>
    <property type="match status" value="1"/>
</dbReference>
<dbReference type="InterPro" id="IPR025878">
    <property type="entry name" value="Acyl-CoA_dh-like_C_dom"/>
</dbReference>
<evidence type="ECO:0000313" key="10">
    <source>
        <dbReference type="EMBL" id="AOZ08732.1"/>
    </source>
</evidence>
<evidence type="ECO:0000259" key="9">
    <source>
        <dbReference type="Pfam" id="PF12806"/>
    </source>
</evidence>
<keyword evidence="4" id="KW-0274">FAD</keyword>
<dbReference type="InterPro" id="IPR009075">
    <property type="entry name" value="AcylCo_DH/oxidase_C"/>
</dbReference>
<dbReference type="Gene3D" id="1.20.140.10">
    <property type="entry name" value="Butyryl-CoA Dehydrogenase, subunit A, domain 3"/>
    <property type="match status" value="1"/>
</dbReference>
<dbReference type="RefSeq" id="WP_071016846.1">
    <property type="nucleotide sequence ID" value="NZ_CP017755.1"/>
</dbReference>
<dbReference type="Pfam" id="PF02770">
    <property type="entry name" value="Acyl-CoA_dh_M"/>
    <property type="match status" value="1"/>
</dbReference>
<reference evidence="10 11" key="1">
    <citation type="submission" date="2016-10" db="EMBL/GenBank/DDBJ databases">
        <title>Complete genome sequences of three Cupriavidus strains isolated from various Malaysian environments.</title>
        <authorList>
            <person name="Abdullah A.A.-A."/>
            <person name="Shafie N.A.H."/>
            <person name="Lau N.S."/>
        </authorList>
    </citation>
    <scope>NUCLEOTIDE SEQUENCE [LARGE SCALE GENOMIC DNA]</scope>
    <source>
        <strain evidence="10 11">USMAA1020</strain>
    </source>
</reference>
<dbReference type="InterPro" id="IPR006091">
    <property type="entry name" value="Acyl-CoA_Oxase/DH_mid-dom"/>
</dbReference>
<dbReference type="InterPro" id="IPR037069">
    <property type="entry name" value="AcylCoA_DH/ox_N_sf"/>
</dbReference>
<sequence length="594" mass="62840">MTYRAPIKDMLFVMNELAGLEAVSQLPGYEEATPETAQAVLEEAAKFNEQVVAPLNRAGDLDPSRWQDGAVTTTPGFKAAFRQFAEGGWQGVLHPAEYGGQGLPKLIATACNEMLNSANLSFALCPLLTDGAIEALLTAGSEAQKALFLPKLIAGEWTGTMNLTEPQAGSDLAMVRTRAEPQGDGTYKVFGTKIFITYGEHDMADNIVHLVLARTPDAPEGVKGISLFIVPKFLVNADGSPGARNDVHCVSIEHKLGIKASPTAVLQFGDHGGAIGTLVGEENRGLEYMFIMMNSARFSVGMQGVAVSERAYQQAVAYARERVQSRPVDGSAREAVAIIHHPDVKRMLMTMRALTEGARALAYVAAAASDAAHQHADAAARAENQAFYEFLVPVVKGWSTELSIDVTSLGVQVHGGMGFIEETGAAQHYRDARILPIYEGTTAIQANDLVGRKTVRDGGAVLRAICARIAQTEQALGAHGGAAFVAVQAQLAKGRAALEAVGEFVVSQAKADPNAVFAGSVPYLKLCGIVFSGWQLARAMLAADARRAEDPAFHSAKIATAHFFAEHVLSQAGGLRDAITAGGAAATALDEAQF</sequence>
<dbReference type="InterPro" id="IPR013786">
    <property type="entry name" value="AcylCoA_DH/ox_N"/>
</dbReference>
<evidence type="ECO:0000259" key="7">
    <source>
        <dbReference type="Pfam" id="PF02770"/>
    </source>
</evidence>
<keyword evidence="5" id="KW-0560">Oxidoreductase</keyword>
<keyword evidence="3" id="KW-0285">Flavoprotein</keyword>
<feature type="domain" description="Acyl-CoA oxidase/dehydrogenase middle" evidence="7">
    <location>
        <begin position="161"/>
        <end position="270"/>
    </location>
</feature>
<proteinExistence type="inferred from homology"/>
<gene>
    <name evidence="10" type="ORF">BKK80_22725</name>
</gene>
<feature type="domain" description="Acyl-CoA dehydrogenase/oxidase N-terminal" evidence="8">
    <location>
        <begin position="35"/>
        <end position="156"/>
    </location>
</feature>
<protein>
    <submittedName>
        <fullName evidence="10">Acyl-CoA dehydrogenase</fullName>
    </submittedName>
</protein>
<dbReference type="InterPro" id="IPR046373">
    <property type="entry name" value="Acyl-CoA_Oxase/DH_mid-dom_sf"/>
</dbReference>
<name>A0ABN4TN98_9BURK</name>
<dbReference type="InterPro" id="IPR052166">
    <property type="entry name" value="Diverse_Acyl-CoA_DH"/>
</dbReference>
<evidence type="ECO:0000259" key="8">
    <source>
        <dbReference type="Pfam" id="PF02771"/>
    </source>
</evidence>
<accession>A0ABN4TN98</accession>
<dbReference type="SUPFAM" id="SSF56645">
    <property type="entry name" value="Acyl-CoA dehydrogenase NM domain-like"/>
    <property type="match status" value="1"/>
</dbReference>
<evidence type="ECO:0000313" key="11">
    <source>
        <dbReference type="Proteomes" id="UP000177515"/>
    </source>
</evidence>
<dbReference type="SUPFAM" id="SSF47203">
    <property type="entry name" value="Acyl-CoA dehydrogenase C-terminal domain-like"/>
    <property type="match status" value="1"/>
</dbReference>
<evidence type="ECO:0000256" key="5">
    <source>
        <dbReference type="ARBA" id="ARBA00023002"/>
    </source>
</evidence>
<keyword evidence="11" id="KW-1185">Reference proteome</keyword>
<dbReference type="PANTHER" id="PTHR42803:SF1">
    <property type="entry name" value="BROAD-SPECIFICITY LINEAR ACYL-COA DEHYDROGENASE FADE5"/>
    <property type="match status" value="1"/>
</dbReference>
<dbReference type="PANTHER" id="PTHR42803">
    <property type="entry name" value="ACYL-COA DEHYDROGENASE"/>
    <property type="match status" value="1"/>
</dbReference>
<evidence type="ECO:0000256" key="3">
    <source>
        <dbReference type="ARBA" id="ARBA00022630"/>
    </source>
</evidence>
<comment type="similarity">
    <text evidence="2">Belongs to the acyl-CoA dehydrogenase family.</text>
</comment>
<evidence type="ECO:0000256" key="1">
    <source>
        <dbReference type="ARBA" id="ARBA00001974"/>
    </source>
</evidence>
<feature type="domain" description="Acetyl-CoA dehydrogenase-like C-terminal" evidence="9">
    <location>
        <begin position="467"/>
        <end position="590"/>
    </location>
</feature>
<organism evidence="10 11">
    <name type="scientific">Cupriavidus malaysiensis</name>
    <dbReference type="NCBI Taxonomy" id="367825"/>
    <lineage>
        <taxon>Bacteria</taxon>
        <taxon>Pseudomonadati</taxon>
        <taxon>Pseudomonadota</taxon>
        <taxon>Betaproteobacteria</taxon>
        <taxon>Burkholderiales</taxon>
        <taxon>Burkholderiaceae</taxon>
        <taxon>Cupriavidus</taxon>
    </lineage>
</organism>
<dbReference type="EMBL" id="CP017755">
    <property type="protein sequence ID" value="AOZ08732.1"/>
    <property type="molecule type" value="Genomic_DNA"/>
</dbReference>
<dbReference type="InterPro" id="IPR009100">
    <property type="entry name" value="AcylCoA_DH/oxidase_NM_dom_sf"/>
</dbReference>
<feature type="domain" description="Acyl-CoA dehydrogenase/oxidase C-terminal" evidence="6">
    <location>
        <begin position="283"/>
        <end position="449"/>
    </location>
</feature>
<dbReference type="Pfam" id="PF00441">
    <property type="entry name" value="Acyl-CoA_dh_1"/>
    <property type="match status" value="1"/>
</dbReference>